<reference evidence="3" key="2">
    <citation type="journal article" date="2021" name="Sci. Data">
        <title>Chromosome-scale genome sequencing, assembly and annotation of six genomes from subfamily Leishmaniinae.</title>
        <authorList>
            <person name="Almutairi H."/>
            <person name="Urbaniak M.D."/>
            <person name="Bates M.D."/>
            <person name="Jariyapan N."/>
            <person name="Kwakye-Nuako G."/>
            <person name="Thomaz Soccol V."/>
            <person name="Al-Salem W.S."/>
            <person name="Dillon R.J."/>
            <person name="Bates P.A."/>
            <person name="Gatherer D."/>
        </authorList>
    </citation>
    <scope>NUCLEOTIDE SEQUENCE [LARGE SCALE GENOMIC DNA]</scope>
</reference>
<dbReference type="Proteomes" id="UP000673552">
    <property type="component" value="Unassembled WGS sequence"/>
</dbReference>
<keyword evidence="3" id="KW-1185">Reference proteome</keyword>
<name>A0A836H405_9TRYP</name>
<reference evidence="3" key="1">
    <citation type="journal article" date="2021" name="Microbiol. Resour. Announc.">
        <title>LGAAP: Leishmaniinae Genome Assembly and Annotation Pipeline.</title>
        <authorList>
            <person name="Almutairi H."/>
            <person name="Urbaniak M.D."/>
            <person name="Bates M.D."/>
            <person name="Jariyapan N."/>
            <person name="Kwakye-Nuako G."/>
            <person name="Thomaz-Soccol V."/>
            <person name="Al-Salem W.S."/>
            <person name="Dillon R.J."/>
            <person name="Bates P.A."/>
            <person name="Gatherer D."/>
        </authorList>
    </citation>
    <scope>NUCLEOTIDE SEQUENCE [LARGE SCALE GENOMIC DNA]</scope>
</reference>
<protein>
    <submittedName>
        <fullName evidence="2">Uncharacterized protein</fullName>
    </submittedName>
</protein>
<dbReference type="KEGG" id="lmat:92512883"/>
<feature type="compositionally biased region" description="Basic residues" evidence="1">
    <location>
        <begin position="382"/>
        <end position="391"/>
    </location>
</feature>
<evidence type="ECO:0000313" key="3">
    <source>
        <dbReference type="Proteomes" id="UP000673552"/>
    </source>
</evidence>
<evidence type="ECO:0000313" key="2">
    <source>
        <dbReference type="EMBL" id="KAG5469573.1"/>
    </source>
</evidence>
<dbReference type="AlphaFoldDB" id="A0A836H405"/>
<dbReference type="GeneID" id="92512883"/>
<dbReference type="EMBL" id="JAFEUZ010000033">
    <property type="protein sequence ID" value="KAG5469573.1"/>
    <property type="molecule type" value="Genomic_DNA"/>
</dbReference>
<feature type="compositionally biased region" description="Basic and acidic residues" evidence="1">
    <location>
        <begin position="392"/>
        <end position="410"/>
    </location>
</feature>
<dbReference type="RefSeq" id="XP_067175746.1">
    <property type="nucleotide sequence ID" value="XM_067320371.1"/>
</dbReference>
<feature type="region of interest" description="Disordered" evidence="1">
    <location>
        <begin position="377"/>
        <end position="410"/>
    </location>
</feature>
<gene>
    <name evidence="2" type="ORF">LSCM1_02798</name>
</gene>
<organism evidence="2 3">
    <name type="scientific">Leishmania martiniquensis</name>
    <dbReference type="NCBI Taxonomy" id="1580590"/>
    <lineage>
        <taxon>Eukaryota</taxon>
        <taxon>Discoba</taxon>
        <taxon>Euglenozoa</taxon>
        <taxon>Kinetoplastea</taxon>
        <taxon>Metakinetoplastina</taxon>
        <taxon>Trypanosomatida</taxon>
        <taxon>Trypanosomatidae</taxon>
        <taxon>Leishmaniinae</taxon>
        <taxon>Leishmania</taxon>
    </lineage>
</organism>
<proteinExistence type="predicted"/>
<accession>A0A836H405</accession>
<sequence length="410" mass="44743">MAGILASGLSATRSPRYRGSDLLLRKVPLYAQARQYAATDPDDPQSEGNTLGYGPSSYPLLAAVRSCYDMVDHDDVAAGTSTTLSAATAVVDRSPFTGIDRAEYAHVSAQRKWAAANPLAADSNSPDSMRSTAVGRRAAAAAVLDDALGPATLEEVLEPWFGVIEDRLCAGVQEEKMQERALLEEKRAKRRAKTVAKIDSSVAGRLEEGAVTEEDQVRPVDADTLRMLRRKRLYQREEETHRAVHTRLEGALLHYSASTLEEREMLRSARVANISPTVQALVPGEGSAADPQLQETWGGRMLSLVTSAVAAEDGSAGTRRSDEEVEQQQKVLAYLKRVRWIATQWNSASSQMALKDAGALAPSWGQMTEAQRVKTEMMHTQGQRRRFRRVRRGDNEAKGDGDGIDAGVDH</sequence>
<comment type="caution">
    <text evidence="2">The sequence shown here is derived from an EMBL/GenBank/DDBJ whole genome shotgun (WGS) entry which is preliminary data.</text>
</comment>
<dbReference type="OrthoDB" id="272689at2759"/>
<evidence type="ECO:0000256" key="1">
    <source>
        <dbReference type="SAM" id="MobiDB-lite"/>
    </source>
</evidence>